<keyword evidence="5" id="KW-0677">Repeat</keyword>
<dbReference type="GO" id="GO:0005743">
    <property type="term" value="C:mitochondrial inner membrane"/>
    <property type="evidence" value="ECO:0007669"/>
    <property type="project" value="UniProtKB-SubCell"/>
</dbReference>
<evidence type="ECO:0000256" key="10">
    <source>
        <dbReference type="PROSITE-ProRule" id="PRU00282"/>
    </source>
</evidence>
<evidence type="ECO:0000256" key="12">
    <source>
        <dbReference type="SAM" id="Phobius"/>
    </source>
</evidence>
<evidence type="ECO:0000256" key="11">
    <source>
        <dbReference type="RuleBase" id="RU000488"/>
    </source>
</evidence>
<dbReference type="PANTHER" id="PTHR45928:SF1">
    <property type="entry name" value="RE38146P"/>
    <property type="match status" value="1"/>
</dbReference>
<name>A0A8W8MU63_MAGGI</name>
<dbReference type="Proteomes" id="UP000005408">
    <property type="component" value="Unassembled WGS sequence"/>
</dbReference>
<feature type="transmembrane region" description="Helical" evidence="12">
    <location>
        <begin position="162"/>
        <end position="179"/>
    </location>
</feature>
<organism evidence="13 14">
    <name type="scientific">Magallana gigas</name>
    <name type="common">Pacific oyster</name>
    <name type="synonym">Crassostrea gigas</name>
    <dbReference type="NCBI Taxonomy" id="29159"/>
    <lineage>
        <taxon>Eukaryota</taxon>
        <taxon>Metazoa</taxon>
        <taxon>Spiralia</taxon>
        <taxon>Lophotrochozoa</taxon>
        <taxon>Mollusca</taxon>
        <taxon>Bivalvia</taxon>
        <taxon>Autobranchia</taxon>
        <taxon>Pteriomorphia</taxon>
        <taxon>Ostreida</taxon>
        <taxon>Ostreoidea</taxon>
        <taxon>Ostreidae</taxon>
        <taxon>Magallana</taxon>
    </lineage>
</organism>
<dbReference type="SUPFAM" id="SSF103506">
    <property type="entry name" value="Mitochondrial carrier"/>
    <property type="match status" value="1"/>
</dbReference>
<evidence type="ECO:0000313" key="13">
    <source>
        <dbReference type="EnsemblMetazoa" id="G34611.1:cds"/>
    </source>
</evidence>
<evidence type="ECO:0000256" key="8">
    <source>
        <dbReference type="ARBA" id="ARBA00023128"/>
    </source>
</evidence>
<evidence type="ECO:0000256" key="5">
    <source>
        <dbReference type="ARBA" id="ARBA00022737"/>
    </source>
</evidence>
<comment type="similarity">
    <text evidence="2 11">Belongs to the mitochondrial carrier (TC 2.A.29) family.</text>
</comment>
<keyword evidence="7 12" id="KW-1133">Transmembrane helix</keyword>
<keyword evidence="3 11" id="KW-0813">Transport</keyword>
<dbReference type="AlphaFoldDB" id="A0A8W8MU63"/>
<protein>
    <submittedName>
        <fullName evidence="13">Uncharacterized protein</fullName>
    </submittedName>
</protein>
<dbReference type="PROSITE" id="PS50920">
    <property type="entry name" value="SOLCAR"/>
    <property type="match status" value="1"/>
</dbReference>
<evidence type="ECO:0000256" key="7">
    <source>
        <dbReference type="ARBA" id="ARBA00022989"/>
    </source>
</evidence>
<feature type="transmembrane region" description="Helical" evidence="12">
    <location>
        <begin position="135"/>
        <end position="155"/>
    </location>
</feature>
<accession>A0A8W8MU63</accession>
<dbReference type="InterPro" id="IPR018108">
    <property type="entry name" value="MCP_transmembrane"/>
</dbReference>
<comment type="subcellular location">
    <subcellularLocation>
        <location evidence="1">Mitochondrion inner membrane</location>
        <topology evidence="1">Multi-pass membrane protein</topology>
    </subcellularLocation>
</comment>
<keyword evidence="4 10" id="KW-0812">Transmembrane</keyword>
<feature type="repeat" description="Solcar" evidence="10">
    <location>
        <begin position="7"/>
        <end position="119"/>
    </location>
</feature>
<evidence type="ECO:0000256" key="6">
    <source>
        <dbReference type="ARBA" id="ARBA00022792"/>
    </source>
</evidence>
<evidence type="ECO:0000256" key="1">
    <source>
        <dbReference type="ARBA" id="ARBA00004448"/>
    </source>
</evidence>
<evidence type="ECO:0000313" key="14">
    <source>
        <dbReference type="Proteomes" id="UP000005408"/>
    </source>
</evidence>
<proteinExistence type="inferred from homology"/>
<evidence type="ECO:0000256" key="3">
    <source>
        <dbReference type="ARBA" id="ARBA00022448"/>
    </source>
</evidence>
<dbReference type="Gene3D" id="1.50.40.10">
    <property type="entry name" value="Mitochondrial carrier domain"/>
    <property type="match status" value="1"/>
</dbReference>
<evidence type="ECO:0000256" key="4">
    <source>
        <dbReference type="ARBA" id="ARBA00022692"/>
    </source>
</evidence>
<keyword evidence="14" id="KW-1185">Reference proteome</keyword>
<dbReference type="Pfam" id="PF00153">
    <property type="entry name" value="Mito_carr"/>
    <property type="match status" value="1"/>
</dbReference>
<keyword evidence="8" id="KW-0496">Mitochondrion</keyword>
<evidence type="ECO:0000256" key="2">
    <source>
        <dbReference type="ARBA" id="ARBA00006375"/>
    </source>
</evidence>
<evidence type="ECO:0000256" key="9">
    <source>
        <dbReference type="ARBA" id="ARBA00023136"/>
    </source>
</evidence>
<dbReference type="InterPro" id="IPR051508">
    <property type="entry name" value="Mito_Carrier_Antiporter"/>
</dbReference>
<dbReference type="EnsemblMetazoa" id="G34611.1">
    <property type="protein sequence ID" value="G34611.1:cds"/>
    <property type="gene ID" value="G34611"/>
</dbReference>
<keyword evidence="9 10" id="KW-0472">Membrane</keyword>
<sequence length="180" mass="19673">MTSSYCVEFFLAGLAGCGACLFTNPLEVVKIRMQLQGELKARGQATIVYRPEIDSLNVYTNKLLNKIQGYCTRNALHGLYTIAKSEGLTGIQKGLVPGLWYQMTMNGLRLGTFQILTNLGYTTTPTGEYSIPRNIAASAVAGGLATWVGSPFYLVGFFVHRFFLLLLCQTSVAVSLWGVL</sequence>
<reference evidence="13" key="1">
    <citation type="submission" date="2022-08" db="UniProtKB">
        <authorList>
            <consortium name="EnsemblMetazoa"/>
        </authorList>
    </citation>
    <scope>IDENTIFICATION</scope>
    <source>
        <strain evidence="13">05x7-T-G4-1.051#20</strain>
    </source>
</reference>
<dbReference type="PANTHER" id="PTHR45928">
    <property type="entry name" value="RE38146P"/>
    <property type="match status" value="1"/>
</dbReference>
<keyword evidence="6" id="KW-0999">Mitochondrion inner membrane</keyword>
<dbReference type="InterPro" id="IPR023395">
    <property type="entry name" value="MCP_dom_sf"/>
</dbReference>